<dbReference type="PROSITE" id="PS51257">
    <property type="entry name" value="PROKAR_LIPOPROTEIN"/>
    <property type="match status" value="1"/>
</dbReference>
<dbReference type="Gene3D" id="3.10.105.10">
    <property type="entry name" value="Dipeptide-binding Protein, Domain 3"/>
    <property type="match status" value="1"/>
</dbReference>
<reference evidence="7 8" key="1">
    <citation type="submission" date="2021-08" db="EMBL/GenBank/DDBJ databases">
        <title>Comparative Genomics Analysis of the Genus Qipengyuania Reveals Extensive Genetic Diversity and Metabolic Versatility, Including the Description of Fifteen Novel Species.</title>
        <authorList>
            <person name="Liu Y."/>
        </authorList>
    </citation>
    <scope>NUCLEOTIDE SEQUENCE [LARGE SCALE GENOMIC DNA]</scope>
    <source>
        <strain evidence="7 8">GH25</strain>
    </source>
</reference>
<feature type="domain" description="Solute-binding protein family 5" evidence="6">
    <location>
        <begin position="66"/>
        <end position="404"/>
    </location>
</feature>
<keyword evidence="3" id="KW-0813">Transport</keyword>
<accession>A0ABS7JI96</accession>
<dbReference type="PANTHER" id="PTHR30290">
    <property type="entry name" value="PERIPLASMIC BINDING COMPONENT OF ABC TRANSPORTER"/>
    <property type="match status" value="1"/>
</dbReference>
<dbReference type="InterPro" id="IPR039424">
    <property type="entry name" value="SBP_5"/>
</dbReference>
<protein>
    <submittedName>
        <fullName evidence="7">Peptide ABC transporter substrate-binding protein</fullName>
    </submittedName>
</protein>
<comment type="caution">
    <text evidence="7">The sequence shown here is derived from an EMBL/GenBank/DDBJ whole genome shotgun (WGS) entry which is preliminary data.</text>
</comment>
<evidence type="ECO:0000256" key="4">
    <source>
        <dbReference type="ARBA" id="ARBA00022729"/>
    </source>
</evidence>
<name>A0ABS7JI96_9SPHN</name>
<feature type="chain" id="PRO_5046151139" evidence="5">
    <location>
        <begin position="21"/>
        <end position="486"/>
    </location>
</feature>
<dbReference type="RefSeq" id="WP_221596988.1">
    <property type="nucleotide sequence ID" value="NZ_JAIGNQ010000001.1"/>
</dbReference>
<evidence type="ECO:0000313" key="8">
    <source>
        <dbReference type="Proteomes" id="UP000776651"/>
    </source>
</evidence>
<comment type="similarity">
    <text evidence="2">Belongs to the bacterial solute-binding protein 5 family.</text>
</comment>
<comment type="subcellular location">
    <subcellularLocation>
        <location evidence="1">Periplasm</location>
    </subcellularLocation>
</comment>
<evidence type="ECO:0000256" key="2">
    <source>
        <dbReference type="ARBA" id="ARBA00005695"/>
    </source>
</evidence>
<sequence length="486" mass="52622">MRLSFLAFFLVLLAACGSGTDDGVVEVAFIADPGELDADGVRLDPAGQHVRAAISMGLVRIDPRGEVVPGVAERWIVTDDGASYIFRINEFDLRDGTPLTAQAVRNALQQRLRQLRGTSLGLDLAKVRDIRAMTGRVVEIRLTSPMPDFLRLLAQPELGIDIGDQSAALMARGVGDDGVMLAPLPPQLRGLPEQPGWEDTVGEVRIRAVNAEQATEGFSQGDFDAVLGGRLANLPLASTGPLSRGNVRLDAAIGLFGLDVLKPAGFLGVTANREALAMALDRQGLMQPFNIGGWFPSTRIVPVELSSSGGLPVERWVIQSIEERRSEARQRVAQWRAASGQEPRVRIYLPPGPGSDLLFDGLAEDFAAIGVSTTRSETVGNADLALRDRVARYPSPRWFLNQFNCTIDKTQCSEDADYLVSLALDARDPAEEASYLLEAENTLLAANLYIPIGAPIRWSMVRAGLEGFSENPWNVHPLFPLSRAPI</sequence>
<organism evidence="7 8">
    <name type="scientific">Qipengyuania pacifica</name>
    <dbReference type="NCBI Taxonomy" id="2860199"/>
    <lineage>
        <taxon>Bacteria</taxon>
        <taxon>Pseudomonadati</taxon>
        <taxon>Pseudomonadota</taxon>
        <taxon>Alphaproteobacteria</taxon>
        <taxon>Sphingomonadales</taxon>
        <taxon>Erythrobacteraceae</taxon>
        <taxon>Qipengyuania</taxon>
    </lineage>
</organism>
<evidence type="ECO:0000256" key="3">
    <source>
        <dbReference type="ARBA" id="ARBA00022448"/>
    </source>
</evidence>
<evidence type="ECO:0000256" key="1">
    <source>
        <dbReference type="ARBA" id="ARBA00004418"/>
    </source>
</evidence>
<dbReference type="PANTHER" id="PTHR30290:SF10">
    <property type="entry name" value="PERIPLASMIC OLIGOPEPTIDE-BINDING PROTEIN-RELATED"/>
    <property type="match status" value="1"/>
</dbReference>
<evidence type="ECO:0000256" key="5">
    <source>
        <dbReference type="SAM" id="SignalP"/>
    </source>
</evidence>
<dbReference type="Gene3D" id="3.40.190.10">
    <property type="entry name" value="Periplasmic binding protein-like II"/>
    <property type="match status" value="1"/>
</dbReference>
<proteinExistence type="inferred from homology"/>
<keyword evidence="4 5" id="KW-0732">Signal</keyword>
<dbReference type="InterPro" id="IPR000914">
    <property type="entry name" value="SBP_5_dom"/>
</dbReference>
<dbReference type="Pfam" id="PF00496">
    <property type="entry name" value="SBP_bac_5"/>
    <property type="match status" value="1"/>
</dbReference>
<keyword evidence="8" id="KW-1185">Reference proteome</keyword>
<feature type="signal peptide" evidence="5">
    <location>
        <begin position="1"/>
        <end position="20"/>
    </location>
</feature>
<dbReference type="Gene3D" id="3.90.76.10">
    <property type="entry name" value="Dipeptide-binding Protein, Domain 1"/>
    <property type="match status" value="1"/>
</dbReference>
<dbReference type="Proteomes" id="UP000776651">
    <property type="component" value="Unassembled WGS sequence"/>
</dbReference>
<dbReference type="EMBL" id="JAIGNQ010000001">
    <property type="protein sequence ID" value="MBX7487517.1"/>
    <property type="molecule type" value="Genomic_DNA"/>
</dbReference>
<evidence type="ECO:0000313" key="7">
    <source>
        <dbReference type="EMBL" id="MBX7487517.1"/>
    </source>
</evidence>
<dbReference type="SUPFAM" id="SSF53850">
    <property type="entry name" value="Periplasmic binding protein-like II"/>
    <property type="match status" value="1"/>
</dbReference>
<evidence type="ECO:0000259" key="6">
    <source>
        <dbReference type="Pfam" id="PF00496"/>
    </source>
</evidence>
<gene>
    <name evidence="7" type="ORF">K3177_03225</name>
</gene>